<evidence type="ECO:0000313" key="1">
    <source>
        <dbReference type="EMBL" id="TDQ40859.1"/>
    </source>
</evidence>
<reference evidence="1 2" key="1">
    <citation type="submission" date="2019-03" db="EMBL/GenBank/DDBJ databases">
        <title>Genomic Encyclopedia of Type Strains, Phase IV (KMG-IV): sequencing the most valuable type-strain genomes for metagenomic binning, comparative biology and taxonomic classification.</title>
        <authorList>
            <person name="Goeker M."/>
        </authorList>
    </citation>
    <scope>NUCLEOTIDE SEQUENCE [LARGE SCALE GENOMIC DNA]</scope>
    <source>
        <strain evidence="1 2">DSM 28697</strain>
    </source>
</reference>
<dbReference type="AlphaFoldDB" id="A0A4R6U7X1"/>
<organism evidence="1 2">
    <name type="scientific">Aureibacillus halotolerans</name>
    <dbReference type="NCBI Taxonomy" id="1508390"/>
    <lineage>
        <taxon>Bacteria</taxon>
        <taxon>Bacillati</taxon>
        <taxon>Bacillota</taxon>
        <taxon>Bacilli</taxon>
        <taxon>Bacillales</taxon>
        <taxon>Bacillaceae</taxon>
        <taxon>Aureibacillus</taxon>
    </lineage>
</organism>
<sequence>MNKFKVGEVVEVPESVMKRVPGIVVSFDEGQEKYLIRFGALQQLYFSEDEIELWDPKRYKK</sequence>
<keyword evidence="2" id="KW-1185">Reference proteome</keyword>
<dbReference type="RefSeq" id="WP_133580045.1">
    <property type="nucleotide sequence ID" value="NZ_SNYJ01000005.1"/>
</dbReference>
<comment type="caution">
    <text evidence="1">The sequence shown here is derived from an EMBL/GenBank/DDBJ whole genome shotgun (WGS) entry which is preliminary data.</text>
</comment>
<dbReference type="OrthoDB" id="5195275at2"/>
<accession>A0A4R6U7X1</accession>
<evidence type="ECO:0000313" key="2">
    <source>
        <dbReference type="Proteomes" id="UP000295632"/>
    </source>
</evidence>
<gene>
    <name evidence="1" type="ORF">EV213_105205</name>
</gene>
<protein>
    <submittedName>
        <fullName evidence="1">Uncharacterized protein</fullName>
    </submittedName>
</protein>
<name>A0A4R6U7X1_9BACI</name>
<dbReference type="EMBL" id="SNYJ01000005">
    <property type="protein sequence ID" value="TDQ40859.1"/>
    <property type="molecule type" value="Genomic_DNA"/>
</dbReference>
<dbReference type="Proteomes" id="UP000295632">
    <property type="component" value="Unassembled WGS sequence"/>
</dbReference>
<proteinExistence type="predicted"/>